<sequence>MKSVNLEVLPLYKEKPVTISEDKPFVADEQQGLEISKLKFYLSHFEFYRDDKLVFSEENSYHLIDASDERSMKIMFSIPENLKFNHIKFYLGIDRKTNNEGIHGGDLDPTKGMYWAWQTGYINFKLEGKSSLSPDRNHEFRFHLGGYFDPFYAIQEISLPVSSDNILLNIDLDQFILKANLAERNSIMIPGKEAVALSGILSTIFRTER</sequence>
<evidence type="ECO:0000313" key="3">
    <source>
        <dbReference type="Proteomes" id="UP000552615"/>
    </source>
</evidence>
<dbReference type="InterPro" id="IPR046863">
    <property type="entry name" value="MbnP-like_dom"/>
</dbReference>
<reference evidence="2 3" key="1">
    <citation type="submission" date="2020-04" db="EMBL/GenBank/DDBJ databases">
        <title>Chryseobacterium sp. RJ-7-14 sp. nov., isolated from Jeju soil.</title>
        <authorList>
            <person name="Dahal R.H."/>
            <person name="Chaudhary D.K."/>
        </authorList>
    </citation>
    <scope>NUCLEOTIDE SEQUENCE [LARGE SCALE GENOMIC DNA]</scope>
    <source>
        <strain evidence="2 3">RJ-7-14</strain>
    </source>
</reference>
<dbReference type="RefSeq" id="WP_169229518.1">
    <property type="nucleotide sequence ID" value="NZ_JABBGF010000001.1"/>
</dbReference>
<protein>
    <recommendedName>
        <fullName evidence="1">Copper-binding protein MbnP-like domain-containing protein</fullName>
    </recommendedName>
</protein>
<name>A0A7Y0A3W8_9FLAO</name>
<evidence type="ECO:0000313" key="2">
    <source>
        <dbReference type="EMBL" id="NML56106.1"/>
    </source>
</evidence>
<organism evidence="2 3">
    <name type="scientific">Chryseobacterium cheonjiense</name>
    <dbReference type="NCBI Taxonomy" id="2728845"/>
    <lineage>
        <taxon>Bacteria</taxon>
        <taxon>Pseudomonadati</taxon>
        <taxon>Bacteroidota</taxon>
        <taxon>Flavobacteriia</taxon>
        <taxon>Flavobacteriales</taxon>
        <taxon>Weeksellaceae</taxon>
        <taxon>Chryseobacterium group</taxon>
        <taxon>Chryseobacterium</taxon>
    </lineage>
</organism>
<comment type="caution">
    <text evidence="2">The sequence shown here is derived from an EMBL/GenBank/DDBJ whole genome shotgun (WGS) entry which is preliminary data.</text>
</comment>
<dbReference type="Proteomes" id="UP000552615">
    <property type="component" value="Unassembled WGS sequence"/>
</dbReference>
<feature type="domain" description="Copper-binding protein MbnP-like" evidence="1">
    <location>
        <begin position="3"/>
        <end position="188"/>
    </location>
</feature>
<accession>A0A7Y0A3W8</accession>
<dbReference type="Pfam" id="PF20243">
    <property type="entry name" value="MbnP"/>
    <property type="match status" value="1"/>
</dbReference>
<evidence type="ECO:0000259" key="1">
    <source>
        <dbReference type="Pfam" id="PF20243"/>
    </source>
</evidence>
<keyword evidence="3" id="KW-1185">Reference proteome</keyword>
<proteinExistence type="predicted"/>
<dbReference type="EMBL" id="JABBGF010000001">
    <property type="protein sequence ID" value="NML56106.1"/>
    <property type="molecule type" value="Genomic_DNA"/>
</dbReference>
<dbReference type="AlphaFoldDB" id="A0A7Y0A3W8"/>
<gene>
    <name evidence="2" type="ORF">HHL20_01985</name>
</gene>